<keyword evidence="1" id="KW-0812">Transmembrane</keyword>
<keyword evidence="1" id="KW-0472">Membrane</keyword>
<feature type="transmembrane region" description="Helical" evidence="1">
    <location>
        <begin position="5"/>
        <end position="27"/>
    </location>
</feature>
<proteinExistence type="predicted"/>
<dbReference type="RefSeq" id="WP_271191091.1">
    <property type="nucleotide sequence ID" value="NZ_CP115667.1"/>
</dbReference>
<organism evidence="2 3">
    <name type="scientific">Peptoniphilus equinus</name>
    <dbReference type="NCBI Taxonomy" id="3016343"/>
    <lineage>
        <taxon>Bacteria</taxon>
        <taxon>Bacillati</taxon>
        <taxon>Bacillota</taxon>
        <taxon>Tissierellia</taxon>
        <taxon>Tissierellales</taxon>
        <taxon>Peptoniphilaceae</taxon>
        <taxon>Peptoniphilus</taxon>
    </lineage>
</organism>
<evidence type="ECO:0000313" key="3">
    <source>
        <dbReference type="Proteomes" id="UP001210339"/>
    </source>
</evidence>
<protein>
    <submittedName>
        <fullName evidence="2">Uncharacterized protein</fullName>
    </submittedName>
</protein>
<feature type="transmembrane region" description="Helical" evidence="1">
    <location>
        <begin position="33"/>
        <end position="52"/>
    </location>
</feature>
<accession>A0ABY7QU01</accession>
<reference evidence="2 3" key="1">
    <citation type="submission" date="2023-01" db="EMBL/GenBank/DDBJ databases">
        <authorList>
            <person name="Lee S.H."/>
            <person name="Jung H.S."/>
            <person name="Yun J.U."/>
        </authorList>
    </citation>
    <scope>NUCLEOTIDE SEQUENCE [LARGE SCALE GENOMIC DNA]</scope>
    <source>
        <strain evidence="2 3">CBA3646</strain>
    </source>
</reference>
<keyword evidence="1" id="KW-1133">Transmembrane helix</keyword>
<dbReference type="Proteomes" id="UP001210339">
    <property type="component" value="Chromosome"/>
</dbReference>
<sequence>MNNKFLKLAILTIYLIGFILIILSNIYKNIGLAKVSMGFYILFGLIIVFSFFKK</sequence>
<name>A0ABY7QU01_9FIRM</name>
<gene>
    <name evidence="2" type="ORF">O6R05_06065</name>
</gene>
<keyword evidence="3" id="KW-1185">Reference proteome</keyword>
<evidence type="ECO:0000256" key="1">
    <source>
        <dbReference type="SAM" id="Phobius"/>
    </source>
</evidence>
<dbReference type="EMBL" id="CP115667">
    <property type="protein sequence ID" value="WBW49559.1"/>
    <property type="molecule type" value="Genomic_DNA"/>
</dbReference>
<evidence type="ECO:0000313" key="2">
    <source>
        <dbReference type="EMBL" id="WBW49559.1"/>
    </source>
</evidence>